<dbReference type="InterPro" id="IPR000719">
    <property type="entry name" value="Prot_kinase_dom"/>
</dbReference>
<dbReference type="Pfam" id="PF03109">
    <property type="entry name" value="ABC1"/>
    <property type="match status" value="1"/>
</dbReference>
<dbReference type="InterPro" id="IPR050154">
    <property type="entry name" value="UbiB_kinase"/>
</dbReference>
<proteinExistence type="inferred from homology"/>
<dbReference type="CDD" id="cd05121">
    <property type="entry name" value="ABC1_ADCK3-like"/>
    <property type="match status" value="1"/>
</dbReference>
<dbReference type="Gene3D" id="3.90.1200.10">
    <property type="match status" value="1"/>
</dbReference>
<name>A0ABQ7FBH0_9ACTN</name>
<evidence type="ECO:0000313" key="4">
    <source>
        <dbReference type="Proteomes" id="UP000621266"/>
    </source>
</evidence>
<protein>
    <submittedName>
        <fullName evidence="3">AarF/ABC1/UbiB kinase family protein</fullName>
    </submittedName>
</protein>
<dbReference type="GO" id="GO:0016301">
    <property type="term" value="F:kinase activity"/>
    <property type="evidence" value="ECO:0007669"/>
    <property type="project" value="UniProtKB-KW"/>
</dbReference>
<dbReference type="Proteomes" id="UP000621266">
    <property type="component" value="Unassembled WGS sequence"/>
</dbReference>
<reference evidence="3 4" key="1">
    <citation type="submission" date="2019-10" db="EMBL/GenBank/DDBJ databases">
        <title>Streptomyces tenebrisbrunneis sp.nov., an endogenous actinomycete isolated from of Lycium ruthenicum.</title>
        <authorList>
            <person name="Ma L."/>
        </authorList>
    </citation>
    <scope>NUCLEOTIDE SEQUENCE [LARGE SCALE GENOMIC DNA]</scope>
    <source>
        <strain evidence="3 4">TRM 66187</strain>
    </source>
</reference>
<sequence>MLATRPDFVPQSMIGELEKLHDQASPAPFSDFEPVLADELGPGWAHGFRDIDTEQPLGTASLAQVYRAVRRDGSPVAVKIQRPGVGAVVAEDMRLLQKVSRIAARAAPRFNDVVDIRAILGVVFDAMRPELDYLVEARNMEHALAASEGFQHVTVPRVLTATPRVLVQSLAPGCSIRHADPGAFPAHEREAIGRDLLAFMYRGYFVDRIFHGDPHAGNIFVHPGEPATVIDWGMVGRIDRPMSNSILLLLLNLAMNDGAGTARAWIDMGSCTGRAQVAAFAGDMAALVPQVATASLEDLNFGVTLTAVLQHSTRRGIRTSPMVSMLGKSFANIEGSIRHLCPELSLVEVFREELSGIVTELIGENFSAEQVMRTALEVIAGGGVASQQIRGIARDLSNRDLSLRVGMNQPQESRPGSRPSVGPRELALTLGALMLWQRRARP</sequence>
<dbReference type="EMBL" id="WHPN01000431">
    <property type="protein sequence ID" value="KAF4405034.1"/>
    <property type="molecule type" value="Genomic_DNA"/>
</dbReference>
<keyword evidence="3" id="KW-0418">Kinase</keyword>
<evidence type="ECO:0000313" key="3">
    <source>
        <dbReference type="EMBL" id="KAF4405034.1"/>
    </source>
</evidence>
<dbReference type="InterPro" id="IPR004147">
    <property type="entry name" value="ABC1_dom"/>
</dbReference>
<dbReference type="SUPFAM" id="SSF56112">
    <property type="entry name" value="Protein kinase-like (PK-like)"/>
    <property type="match status" value="1"/>
</dbReference>
<comment type="caution">
    <text evidence="3">The sequence shown here is derived from an EMBL/GenBank/DDBJ whole genome shotgun (WGS) entry which is preliminary data.</text>
</comment>
<organism evidence="3 4">
    <name type="scientific">Streptomyces lycii</name>
    <dbReference type="NCBI Taxonomy" id="2654337"/>
    <lineage>
        <taxon>Bacteria</taxon>
        <taxon>Bacillati</taxon>
        <taxon>Actinomycetota</taxon>
        <taxon>Actinomycetes</taxon>
        <taxon>Kitasatosporales</taxon>
        <taxon>Streptomycetaceae</taxon>
        <taxon>Streptomyces</taxon>
    </lineage>
</organism>
<keyword evidence="4" id="KW-1185">Reference proteome</keyword>
<accession>A0ABQ7FBH0</accession>
<keyword evidence="3" id="KW-0808">Transferase</keyword>
<evidence type="ECO:0000256" key="1">
    <source>
        <dbReference type="ARBA" id="ARBA00009670"/>
    </source>
</evidence>
<dbReference type="PROSITE" id="PS50011">
    <property type="entry name" value="PROTEIN_KINASE_DOM"/>
    <property type="match status" value="1"/>
</dbReference>
<dbReference type="PANTHER" id="PTHR10566">
    <property type="entry name" value="CHAPERONE-ACTIVITY OF BC1 COMPLEX CABC1 -RELATED"/>
    <property type="match status" value="1"/>
</dbReference>
<feature type="domain" description="Protein kinase" evidence="2">
    <location>
        <begin position="51"/>
        <end position="421"/>
    </location>
</feature>
<comment type="similarity">
    <text evidence="1">Belongs to the protein kinase superfamily. ADCK protein kinase family.</text>
</comment>
<evidence type="ECO:0000259" key="2">
    <source>
        <dbReference type="PROSITE" id="PS50011"/>
    </source>
</evidence>
<dbReference type="InterPro" id="IPR011009">
    <property type="entry name" value="Kinase-like_dom_sf"/>
</dbReference>
<gene>
    <name evidence="3" type="ORF">GCU69_32535</name>
</gene>
<dbReference type="PANTHER" id="PTHR10566:SF113">
    <property type="entry name" value="PROTEIN ACTIVITY OF BC1 COMPLEX KINASE 7, CHLOROPLASTIC"/>
    <property type="match status" value="1"/>
</dbReference>